<evidence type="ECO:0008006" key="3">
    <source>
        <dbReference type="Google" id="ProtNLM"/>
    </source>
</evidence>
<name>A0A844BW96_9LACT</name>
<protein>
    <recommendedName>
        <fullName evidence="3">DUF1351 domain-containing protein</fullName>
    </recommendedName>
</protein>
<sequence length="255" mass="28884">MELEKLMNRVIKHVEESMQNIEIYNNALSDINMKEQSQDITPKRAGEMRAELQAKIAEKRDTATQSIVEMMNQVRESELKRIEGNRQTVTQEVMNELSLLSQIDVDHDELLEYAEKHSNSPLVLRRIADIAKQKEIPFALPDSQEVKLEKILDRINGNVDYIAKQINGGDLKLARGKLAFLNDGVAESYDSMLTDYSGSSNLLKNHTTIQEAKKLSESNNNEVPVNENNIPDADAVVAKMRLAFAESKLENGEWD</sequence>
<dbReference type="RefSeq" id="WP_153861196.1">
    <property type="nucleotide sequence ID" value="NZ_WJQR01000001.1"/>
</dbReference>
<gene>
    <name evidence="1" type="ORF">GIY11_01495</name>
</gene>
<dbReference type="AlphaFoldDB" id="A0A844BW96"/>
<dbReference type="Proteomes" id="UP000469870">
    <property type="component" value="Unassembled WGS sequence"/>
</dbReference>
<organism evidence="1 2">
    <name type="scientific">Fundicoccus ignavus</name>
    <dbReference type="NCBI Taxonomy" id="2664442"/>
    <lineage>
        <taxon>Bacteria</taxon>
        <taxon>Bacillati</taxon>
        <taxon>Bacillota</taxon>
        <taxon>Bacilli</taxon>
        <taxon>Lactobacillales</taxon>
        <taxon>Aerococcaceae</taxon>
        <taxon>Fundicoccus</taxon>
    </lineage>
</organism>
<dbReference type="EMBL" id="WJQR01000001">
    <property type="protein sequence ID" value="MRI80707.1"/>
    <property type="molecule type" value="Genomic_DNA"/>
</dbReference>
<comment type="caution">
    <text evidence="1">The sequence shown here is derived from an EMBL/GenBank/DDBJ whole genome shotgun (WGS) entry which is preliminary data.</text>
</comment>
<evidence type="ECO:0000313" key="1">
    <source>
        <dbReference type="EMBL" id="MRI80707.1"/>
    </source>
</evidence>
<reference evidence="1 2" key="1">
    <citation type="submission" date="2019-11" db="EMBL/GenBank/DDBJ databases">
        <title>Characterisation of Fundicoccus ignavus gen. nov. sp. nov., a novel genus of the family Aerococcaceae isolated from bulk tank milk.</title>
        <authorList>
            <person name="Siebert A."/>
            <person name="Huptas C."/>
            <person name="Wenning M."/>
            <person name="Scherer S."/>
            <person name="Doll E.V."/>
        </authorList>
    </citation>
    <scope>NUCLEOTIDE SEQUENCE [LARGE SCALE GENOMIC DNA]</scope>
    <source>
        <strain evidence="1 2">DSM 109653</strain>
    </source>
</reference>
<accession>A0A844BW96</accession>
<evidence type="ECO:0000313" key="2">
    <source>
        <dbReference type="Proteomes" id="UP000469870"/>
    </source>
</evidence>
<proteinExistence type="predicted"/>